<feature type="domain" description="UspA" evidence="1">
    <location>
        <begin position="1"/>
        <end position="138"/>
    </location>
</feature>
<evidence type="ECO:0000313" key="3">
    <source>
        <dbReference type="Proteomes" id="UP000700732"/>
    </source>
</evidence>
<proteinExistence type="predicted"/>
<evidence type="ECO:0000259" key="1">
    <source>
        <dbReference type="Pfam" id="PF00582"/>
    </source>
</evidence>
<organism evidence="2 3">
    <name type="scientific">Spirosoma utsteinense</name>
    <dbReference type="NCBI Taxonomy" id="2585773"/>
    <lineage>
        <taxon>Bacteria</taxon>
        <taxon>Pseudomonadati</taxon>
        <taxon>Bacteroidota</taxon>
        <taxon>Cytophagia</taxon>
        <taxon>Cytophagales</taxon>
        <taxon>Cytophagaceae</taxon>
        <taxon>Spirosoma</taxon>
    </lineage>
</organism>
<sequence>MKKILVLTDFSEASGNAFQFARSFFGDTVAEFHLLCVYPVETDSFYSSRHIEQTAATAFGEQLSHFVAELRREVTTDWHTFRSSARPGNLLDIVRQYNNADQYDYIVLGARKDGTNELFGNSATSLIRHIDANVLVVPVDAQARSIRRVVLATDFANLKNCKLLCPIKEFVALKGATLTLLTIDTPGKKVIQIERETRIRQFLSPIEPTVARLQASSARLGIEGYLAGHPADLLVTIPRHKGWTDALTGNSVTRSLAFTPPVPLLTLYDDGTSDQPRLIDDMSNLDYAL</sequence>
<dbReference type="InterPro" id="IPR006016">
    <property type="entry name" value="UspA"/>
</dbReference>
<dbReference type="SUPFAM" id="SSF52402">
    <property type="entry name" value="Adenine nucleotide alpha hydrolases-like"/>
    <property type="match status" value="2"/>
</dbReference>
<name>A0ABR6WB86_9BACT</name>
<reference evidence="2 3" key="1">
    <citation type="submission" date="2019-06" db="EMBL/GenBank/DDBJ databases">
        <title>Spirosoma utsteinense sp. nov. isolated from Antarctic ice-free soils.</title>
        <authorList>
            <person name="Tahon G."/>
        </authorList>
    </citation>
    <scope>NUCLEOTIDE SEQUENCE [LARGE SCALE GENOMIC DNA]</scope>
    <source>
        <strain evidence="2 3">LMG 31447</strain>
    </source>
</reference>
<dbReference type="Proteomes" id="UP000700732">
    <property type="component" value="Unassembled WGS sequence"/>
</dbReference>
<dbReference type="Pfam" id="PF00582">
    <property type="entry name" value="Usp"/>
    <property type="match status" value="1"/>
</dbReference>
<accession>A0ABR6WB86</accession>
<gene>
    <name evidence="2" type="ORF">FH603_3712</name>
</gene>
<dbReference type="Gene3D" id="3.40.50.12370">
    <property type="match status" value="1"/>
</dbReference>
<protein>
    <submittedName>
        <fullName evidence="2">Nucleotide-binding universal stress UspA family protein</fullName>
    </submittedName>
</protein>
<dbReference type="EMBL" id="VFIA01000024">
    <property type="protein sequence ID" value="MBC3793195.1"/>
    <property type="molecule type" value="Genomic_DNA"/>
</dbReference>
<comment type="caution">
    <text evidence="2">The sequence shown here is derived from an EMBL/GenBank/DDBJ whole genome shotgun (WGS) entry which is preliminary data.</text>
</comment>
<evidence type="ECO:0000313" key="2">
    <source>
        <dbReference type="EMBL" id="MBC3793195.1"/>
    </source>
</evidence>
<dbReference type="CDD" id="cd00293">
    <property type="entry name" value="USP-like"/>
    <property type="match status" value="1"/>
</dbReference>
<dbReference type="RefSeq" id="WP_186738980.1">
    <property type="nucleotide sequence ID" value="NZ_VFIA01000024.1"/>
</dbReference>
<keyword evidence="3" id="KW-1185">Reference proteome</keyword>